<dbReference type="PANTHER" id="PTHR11071">
    <property type="entry name" value="PEPTIDYL-PROLYL CIS-TRANS ISOMERASE"/>
    <property type="match status" value="1"/>
</dbReference>
<comment type="similarity">
    <text evidence="1 2">Belongs to the cyclophilin-type PPIase family.</text>
</comment>
<dbReference type="Proteomes" id="UP001153555">
    <property type="component" value="Unassembled WGS sequence"/>
</dbReference>
<proteinExistence type="inferred from homology"/>
<protein>
    <recommendedName>
        <fullName evidence="2">Peptidyl-prolyl cis-trans isomerase</fullName>
        <shortName evidence="2">PPIase</shortName>
        <ecNumber evidence="2">5.2.1.8</ecNumber>
    </recommendedName>
</protein>
<dbReference type="EC" id="5.2.1.8" evidence="2"/>
<dbReference type="GO" id="GO:0016018">
    <property type="term" value="F:cyclosporin A binding"/>
    <property type="evidence" value="ECO:0007669"/>
    <property type="project" value="TreeGrafter"/>
</dbReference>
<gene>
    <name evidence="5" type="ORF">SHERM_17013</name>
</gene>
<dbReference type="PRINTS" id="PR00153">
    <property type="entry name" value="CSAPPISMRASE"/>
</dbReference>
<dbReference type="GO" id="GO:0006457">
    <property type="term" value="P:protein folding"/>
    <property type="evidence" value="ECO:0007669"/>
    <property type="project" value="TreeGrafter"/>
</dbReference>
<dbReference type="EMBL" id="CACSLK010015970">
    <property type="protein sequence ID" value="CAA0817436.1"/>
    <property type="molecule type" value="Genomic_DNA"/>
</dbReference>
<comment type="caution">
    <text evidence="5">The sequence shown here is derived from an EMBL/GenBank/DDBJ whole genome shotgun (WGS) entry which is preliminary data.</text>
</comment>
<keyword evidence="2 5" id="KW-0413">Isomerase</keyword>
<dbReference type="Pfam" id="PF00160">
    <property type="entry name" value="Pro_isomerase"/>
    <property type="match status" value="1"/>
</dbReference>
<feature type="region of interest" description="Disordered" evidence="3">
    <location>
        <begin position="72"/>
        <end position="102"/>
    </location>
</feature>
<dbReference type="AlphaFoldDB" id="A0A9N7N0L9"/>
<dbReference type="InterPro" id="IPR002130">
    <property type="entry name" value="Cyclophilin-type_PPIase_dom"/>
</dbReference>
<comment type="function">
    <text evidence="2">PPIases accelerate the folding of proteins. It catalyzes the cis-trans isomerization of proline imidic peptide bonds in oligopeptides.</text>
</comment>
<evidence type="ECO:0000259" key="4">
    <source>
        <dbReference type="PROSITE" id="PS50072"/>
    </source>
</evidence>
<dbReference type="Gene3D" id="2.40.100.10">
    <property type="entry name" value="Cyclophilin-like"/>
    <property type="match status" value="1"/>
</dbReference>
<reference evidence="5" key="1">
    <citation type="submission" date="2019-12" db="EMBL/GenBank/DDBJ databases">
        <authorList>
            <person name="Scholes J."/>
        </authorList>
    </citation>
    <scope>NUCLEOTIDE SEQUENCE</scope>
</reference>
<evidence type="ECO:0000256" key="3">
    <source>
        <dbReference type="SAM" id="MobiDB-lite"/>
    </source>
</evidence>
<dbReference type="InterPro" id="IPR029000">
    <property type="entry name" value="Cyclophilin-like_dom_sf"/>
</dbReference>
<evidence type="ECO:0000313" key="5">
    <source>
        <dbReference type="EMBL" id="CAA0817436.1"/>
    </source>
</evidence>
<feature type="domain" description="PPIase cyclophilin-type" evidence="4">
    <location>
        <begin position="1"/>
        <end position="69"/>
    </location>
</feature>
<accession>A0A9N7N0L9</accession>
<keyword evidence="2" id="KW-0697">Rotamase</keyword>
<dbReference type="SUPFAM" id="SSF50891">
    <property type="entry name" value="Cyclophilin-like"/>
    <property type="match status" value="1"/>
</dbReference>
<name>A0A9N7N0L9_STRHE</name>
<dbReference type="OrthoDB" id="193499at2759"/>
<evidence type="ECO:0000256" key="2">
    <source>
        <dbReference type="RuleBase" id="RU363019"/>
    </source>
</evidence>
<sequence>MTMTNVGPGKNDTQFFICTTKTKWLDDKHVVFGQVVEDYNVFKVVENVGSGFRRTSSPVNKARHSRVGRVFAGNGKLRKRKGGSRSTLDSNSPGQQFKREVRLPPYSRARITELAGYACTSRELAG</sequence>
<feature type="compositionally biased region" description="Polar residues" evidence="3">
    <location>
        <begin position="84"/>
        <end position="95"/>
    </location>
</feature>
<evidence type="ECO:0000256" key="1">
    <source>
        <dbReference type="ARBA" id="ARBA00007365"/>
    </source>
</evidence>
<dbReference type="PROSITE" id="PS50072">
    <property type="entry name" value="CSA_PPIASE_2"/>
    <property type="match status" value="1"/>
</dbReference>
<dbReference type="GO" id="GO:0005737">
    <property type="term" value="C:cytoplasm"/>
    <property type="evidence" value="ECO:0007669"/>
    <property type="project" value="TreeGrafter"/>
</dbReference>
<evidence type="ECO:0000313" key="6">
    <source>
        <dbReference type="Proteomes" id="UP001153555"/>
    </source>
</evidence>
<keyword evidence="6" id="KW-1185">Reference proteome</keyword>
<organism evidence="5 6">
    <name type="scientific">Striga hermonthica</name>
    <name type="common">Purple witchweed</name>
    <name type="synonym">Buchnera hermonthica</name>
    <dbReference type="NCBI Taxonomy" id="68872"/>
    <lineage>
        <taxon>Eukaryota</taxon>
        <taxon>Viridiplantae</taxon>
        <taxon>Streptophyta</taxon>
        <taxon>Embryophyta</taxon>
        <taxon>Tracheophyta</taxon>
        <taxon>Spermatophyta</taxon>
        <taxon>Magnoliopsida</taxon>
        <taxon>eudicotyledons</taxon>
        <taxon>Gunneridae</taxon>
        <taxon>Pentapetalae</taxon>
        <taxon>asterids</taxon>
        <taxon>lamiids</taxon>
        <taxon>Lamiales</taxon>
        <taxon>Orobanchaceae</taxon>
        <taxon>Buchnereae</taxon>
        <taxon>Striga</taxon>
    </lineage>
</organism>
<comment type="catalytic activity">
    <reaction evidence="2">
        <text>[protein]-peptidylproline (omega=180) = [protein]-peptidylproline (omega=0)</text>
        <dbReference type="Rhea" id="RHEA:16237"/>
        <dbReference type="Rhea" id="RHEA-COMP:10747"/>
        <dbReference type="Rhea" id="RHEA-COMP:10748"/>
        <dbReference type="ChEBI" id="CHEBI:83833"/>
        <dbReference type="ChEBI" id="CHEBI:83834"/>
        <dbReference type="EC" id="5.2.1.8"/>
    </reaction>
</comment>
<dbReference type="PANTHER" id="PTHR11071:SF561">
    <property type="entry name" value="PEPTIDYL-PROLYL CIS-TRANS ISOMERASE D-RELATED"/>
    <property type="match status" value="1"/>
</dbReference>
<dbReference type="GO" id="GO:0003755">
    <property type="term" value="F:peptidyl-prolyl cis-trans isomerase activity"/>
    <property type="evidence" value="ECO:0007669"/>
    <property type="project" value="UniProtKB-UniRule"/>
</dbReference>